<keyword evidence="2" id="KW-0238">DNA-binding</keyword>
<dbReference type="InterPro" id="IPR050639">
    <property type="entry name" value="SSR_resolvase"/>
</dbReference>
<organism evidence="6 7">
    <name type="scientific">Massilia frigida</name>
    <dbReference type="NCBI Taxonomy" id="2609281"/>
    <lineage>
        <taxon>Bacteria</taxon>
        <taxon>Pseudomonadati</taxon>
        <taxon>Pseudomonadota</taxon>
        <taxon>Betaproteobacteria</taxon>
        <taxon>Burkholderiales</taxon>
        <taxon>Oxalobacteraceae</taxon>
        <taxon>Telluria group</taxon>
        <taxon>Massilia</taxon>
    </lineage>
</organism>
<evidence type="ECO:0000256" key="2">
    <source>
        <dbReference type="ARBA" id="ARBA00023125"/>
    </source>
</evidence>
<dbReference type="SUPFAM" id="SSF53041">
    <property type="entry name" value="Resolvase-like"/>
    <property type="match status" value="1"/>
</dbReference>
<evidence type="ECO:0000313" key="6">
    <source>
        <dbReference type="EMBL" id="NHZ78032.1"/>
    </source>
</evidence>
<comment type="caution">
    <text evidence="6">The sequence shown here is derived from an EMBL/GenBank/DDBJ whole genome shotgun (WGS) entry which is preliminary data.</text>
</comment>
<dbReference type="EMBL" id="WHJG01000001">
    <property type="protein sequence ID" value="NHZ78032.1"/>
    <property type="molecule type" value="Genomic_DNA"/>
</dbReference>
<dbReference type="CDD" id="cd03767">
    <property type="entry name" value="SR_Res_par"/>
    <property type="match status" value="1"/>
</dbReference>
<dbReference type="PROSITE" id="PS00398">
    <property type="entry name" value="RECOMBINASES_2"/>
    <property type="match status" value="1"/>
</dbReference>
<dbReference type="PROSITE" id="PS51736">
    <property type="entry name" value="RECOMBINASES_3"/>
    <property type="match status" value="1"/>
</dbReference>
<keyword evidence="1" id="KW-0229">DNA integration</keyword>
<protein>
    <submittedName>
        <fullName evidence="6">Resolvase</fullName>
    </submittedName>
</protein>
<accession>A0ABX0MYB0</accession>
<dbReference type="InterPro" id="IPR006119">
    <property type="entry name" value="Resolv_N"/>
</dbReference>
<keyword evidence="3" id="KW-0233">DNA recombination</keyword>
<reference evidence="6 7" key="1">
    <citation type="submission" date="2019-10" db="EMBL/GenBank/DDBJ databases">
        <title>Taxonomy of Antarctic Massilia spp.: description of Massilia rubra sp. nov., Massilia aquatica sp. nov., Massilia mucilaginosa sp. nov., Massilia frigida sp. nov. isolated from streams, lakes and regoliths.</title>
        <authorList>
            <person name="Holochova P."/>
            <person name="Sedlacek I."/>
            <person name="Kralova S."/>
            <person name="Maslanova I."/>
            <person name="Busse H.-J."/>
            <person name="Stankova E."/>
            <person name="Vrbovska V."/>
            <person name="Kovarovic V."/>
            <person name="Bartak M."/>
            <person name="Svec P."/>
            <person name="Pantucek R."/>
        </authorList>
    </citation>
    <scope>NUCLEOTIDE SEQUENCE [LARGE SCALE GENOMIC DNA]</scope>
    <source>
        <strain evidence="6 7">CCM 8695</strain>
    </source>
</reference>
<dbReference type="Pfam" id="PF00239">
    <property type="entry name" value="Resolvase"/>
    <property type="match status" value="1"/>
</dbReference>
<dbReference type="InterPro" id="IPR036162">
    <property type="entry name" value="Resolvase-like_N_sf"/>
</dbReference>
<dbReference type="PANTHER" id="PTHR30461:SF25">
    <property type="entry name" value="RESOLVASE-RELATED"/>
    <property type="match status" value="1"/>
</dbReference>
<dbReference type="Proteomes" id="UP000621455">
    <property type="component" value="Unassembled WGS sequence"/>
</dbReference>
<evidence type="ECO:0000256" key="4">
    <source>
        <dbReference type="PROSITE-ProRule" id="PRU10137"/>
    </source>
</evidence>
<name>A0ABX0MYB0_9BURK</name>
<dbReference type="PANTHER" id="PTHR30461">
    <property type="entry name" value="DNA-INVERTASE FROM LAMBDOID PROPHAGE"/>
    <property type="match status" value="1"/>
</dbReference>
<dbReference type="InterPro" id="IPR006118">
    <property type="entry name" value="Recombinase_CS"/>
</dbReference>
<feature type="active site" description="O-(5'-phospho-DNA)-serine intermediate" evidence="4">
    <location>
        <position position="10"/>
    </location>
</feature>
<gene>
    <name evidence="6" type="ORF">F2P44_01795</name>
</gene>
<feature type="domain" description="Resolvase/invertase-type recombinase catalytic" evidence="5">
    <location>
        <begin position="2"/>
        <end position="155"/>
    </location>
</feature>
<dbReference type="SMART" id="SM00857">
    <property type="entry name" value="Resolvase"/>
    <property type="match status" value="1"/>
</dbReference>
<dbReference type="Gene3D" id="3.40.50.1390">
    <property type="entry name" value="Resolvase, N-terminal catalytic domain"/>
    <property type="match status" value="1"/>
</dbReference>
<proteinExistence type="predicted"/>
<dbReference type="RefSeq" id="WP_167084445.1">
    <property type="nucleotide sequence ID" value="NZ_WHJG01000001.1"/>
</dbReference>
<evidence type="ECO:0000256" key="1">
    <source>
        <dbReference type="ARBA" id="ARBA00022908"/>
    </source>
</evidence>
<keyword evidence="7" id="KW-1185">Reference proteome</keyword>
<evidence type="ECO:0000313" key="7">
    <source>
        <dbReference type="Proteomes" id="UP000621455"/>
    </source>
</evidence>
<dbReference type="PROSITE" id="PS00397">
    <property type="entry name" value="RECOMBINASES_1"/>
    <property type="match status" value="1"/>
</dbReference>
<evidence type="ECO:0000259" key="5">
    <source>
        <dbReference type="PROSITE" id="PS51736"/>
    </source>
</evidence>
<evidence type="ECO:0000256" key="3">
    <source>
        <dbReference type="ARBA" id="ARBA00023172"/>
    </source>
</evidence>
<sequence length="208" mass="23026">MFVRAYLRASTKQQDATRAKSQLESFASERGLHIAAFYIENESGASLCRPALFELIADATAGDILLIEQVDRLSRLNESDWNALKQALSAKQIKVVALDLPTSWMMAAPADDFTTRMFSAINGMMLDMLAAISRKDYTTRRERAAQGVLKAKAAGKYQGRVEDIQRNQLIQRHLKAGQSSWIEIMELVGCSRGTVAKQAALLKAAEMV</sequence>